<dbReference type="Gene3D" id="2.20.25.10">
    <property type="match status" value="1"/>
</dbReference>
<keyword evidence="7" id="KW-0010">Activator</keyword>
<accession>A0ABR2W4C9</accession>
<evidence type="ECO:0000256" key="2">
    <source>
        <dbReference type="ARBA" id="ARBA00010857"/>
    </source>
</evidence>
<dbReference type="InterPro" id="IPR036915">
    <property type="entry name" value="Cyclin-like_sf"/>
</dbReference>
<dbReference type="CDD" id="cd20554">
    <property type="entry name" value="CYCLIN_TFIIIB90_rpt2"/>
    <property type="match status" value="1"/>
</dbReference>
<feature type="compositionally biased region" description="Acidic residues" evidence="12">
    <location>
        <begin position="300"/>
        <end position="309"/>
    </location>
</feature>
<evidence type="ECO:0000256" key="9">
    <source>
        <dbReference type="ARBA" id="ARBA00023242"/>
    </source>
</evidence>
<feature type="region of interest" description="Disordered" evidence="12">
    <location>
        <begin position="289"/>
        <end position="347"/>
    </location>
</feature>
<dbReference type="EMBL" id="JASJQH010007046">
    <property type="protein sequence ID" value="KAK9719513.1"/>
    <property type="molecule type" value="Genomic_DNA"/>
</dbReference>
<evidence type="ECO:0000256" key="1">
    <source>
        <dbReference type="ARBA" id="ARBA00004123"/>
    </source>
</evidence>
<feature type="compositionally biased region" description="Basic residues" evidence="12">
    <location>
        <begin position="435"/>
        <end position="445"/>
    </location>
</feature>
<protein>
    <recommendedName>
        <fullName evidence="10">B-related factor 1</fullName>
    </recommendedName>
</protein>
<dbReference type="SMART" id="SM00385">
    <property type="entry name" value="CYCLIN"/>
    <property type="match status" value="2"/>
</dbReference>
<evidence type="ECO:0000256" key="12">
    <source>
        <dbReference type="SAM" id="MobiDB-lite"/>
    </source>
</evidence>
<keyword evidence="8" id="KW-0804">Transcription</keyword>
<evidence type="ECO:0000256" key="8">
    <source>
        <dbReference type="ARBA" id="ARBA00023163"/>
    </source>
</evidence>
<reference evidence="14 15" key="1">
    <citation type="submission" date="2023-04" db="EMBL/GenBank/DDBJ databases">
        <title>Genome of Basidiobolus ranarum AG-B5.</title>
        <authorList>
            <person name="Stajich J.E."/>
            <person name="Carter-House D."/>
            <person name="Gryganskyi A."/>
        </authorList>
    </citation>
    <scope>NUCLEOTIDE SEQUENCE [LARGE SCALE GENOMIC DNA]</scope>
    <source>
        <strain evidence="14 15">AG-B5</strain>
    </source>
</reference>
<sequence>MSCRQCGESIIEFDSTQGNSVCTNCGTVIEENTIVSEVTFGESASGAAILQGSYVAADKGRAAIGSYRRQNALESREKTIAEGRQRIQSIATALRLSERFMEAAQRYFNLAIANNFLQGRKTQNVVAACLYVVCRMEKTSHMLIDFSDILQTNVFTLGSTFLKLVRELHLNLPLVDPSLYISRFAAMLEFGDKTHAVAADAMRLVQRMDRDWIQTGRRPAGICGACLLIAARMHNFRRTQREIIQVVKIAEITLRKRLDEFKETPSGNLSVSDFQNLWLEEACDPPAFKRARKKHKDVTEGDEENDEQDQDQKVKPEIQKAQTIEEGTMKEEKSSQNSSEAEETDEENLAAEMNEYLHGEQLLELAKDMNVKDIDEEVENWSDIDDDEIRNVILDDEEVKVKTEVWTENNKEYLEQLEAKRKREELNQQLGINTKTHRKRRKKSNKPTAPAETVVEAAKQMLNTKKVSKKINYAVLESLFEDGTGKNVDNKEMIIKAEKISQSNIIEEVVEEFSKPESKDDVIREIVEEETLPLPTALQKSLAMNDEYEDDDEDNALVAHISGDEYWSEGDGEVDEW</sequence>
<keyword evidence="4 11" id="KW-0863">Zinc-finger</keyword>
<dbReference type="Gene3D" id="1.10.472.10">
    <property type="entry name" value="Cyclin-like"/>
    <property type="match status" value="2"/>
</dbReference>
<dbReference type="PANTHER" id="PTHR11618:SF4">
    <property type="entry name" value="TRANSCRIPTION FACTOR IIIB 90 KDA SUBUNIT"/>
    <property type="match status" value="1"/>
</dbReference>
<dbReference type="PROSITE" id="PS51134">
    <property type="entry name" value="ZF_TFIIB"/>
    <property type="match status" value="1"/>
</dbReference>
<proteinExistence type="inferred from homology"/>
<dbReference type="PANTHER" id="PTHR11618">
    <property type="entry name" value="TRANSCRIPTION INITIATION FACTOR IIB-RELATED"/>
    <property type="match status" value="1"/>
</dbReference>
<evidence type="ECO:0000256" key="6">
    <source>
        <dbReference type="ARBA" id="ARBA00023015"/>
    </source>
</evidence>
<feature type="domain" description="TFIIB-type" evidence="13">
    <location>
        <begin position="1"/>
        <end position="30"/>
    </location>
</feature>
<organism evidence="14 15">
    <name type="scientific">Basidiobolus ranarum</name>
    <dbReference type="NCBI Taxonomy" id="34480"/>
    <lineage>
        <taxon>Eukaryota</taxon>
        <taxon>Fungi</taxon>
        <taxon>Fungi incertae sedis</taxon>
        <taxon>Zoopagomycota</taxon>
        <taxon>Entomophthoromycotina</taxon>
        <taxon>Basidiobolomycetes</taxon>
        <taxon>Basidiobolales</taxon>
        <taxon>Basidiobolaceae</taxon>
        <taxon>Basidiobolus</taxon>
    </lineage>
</organism>
<evidence type="ECO:0000256" key="3">
    <source>
        <dbReference type="ARBA" id="ARBA00022723"/>
    </source>
</evidence>
<dbReference type="Pfam" id="PF00382">
    <property type="entry name" value="TFIIB"/>
    <property type="match status" value="2"/>
</dbReference>
<evidence type="ECO:0000313" key="15">
    <source>
        <dbReference type="Proteomes" id="UP001479436"/>
    </source>
</evidence>
<dbReference type="Proteomes" id="UP001479436">
    <property type="component" value="Unassembled WGS sequence"/>
</dbReference>
<gene>
    <name evidence="14" type="primary">BRF1_1</name>
    <name evidence="14" type="ORF">K7432_004758</name>
</gene>
<keyword evidence="5" id="KW-0862">Zinc</keyword>
<comment type="subcellular location">
    <subcellularLocation>
        <location evidence="1">Nucleus</location>
    </subcellularLocation>
</comment>
<comment type="similarity">
    <text evidence="2">Belongs to the TFIIB family.</text>
</comment>
<dbReference type="InterPro" id="IPR013150">
    <property type="entry name" value="TFIIB_cyclin"/>
</dbReference>
<dbReference type="CDD" id="cd20553">
    <property type="entry name" value="CYCLIN_TFIIIB90_rpt1"/>
    <property type="match status" value="1"/>
</dbReference>
<keyword evidence="9" id="KW-0539">Nucleus</keyword>
<evidence type="ECO:0000256" key="11">
    <source>
        <dbReference type="PROSITE-ProRule" id="PRU00469"/>
    </source>
</evidence>
<comment type="caution">
    <text evidence="14">The sequence shown here is derived from an EMBL/GenBank/DDBJ whole genome shotgun (WGS) entry which is preliminary data.</text>
</comment>
<keyword evidence="6" id="KW-0805">Transcription regulation</keyword>
<dbReference type="SUPFAM" id="SSF57783">
    <property type="entry name" value="Zinc beta-ribbon"/>
    <property type="match status" value="1"/>
</dbReference>
<dbReference type="InterPro" id="IPR011665">
    <property type="entry name" value="BRF1_TBP-bd_dom"/>
</dbReference>
<dbReference type="SUPFAM" id="SSF47954">
    <property type="entry name" value="Cyclin-like"/>
    <property type="match status" value="2"/>
</dbReference>
<evidence type="ECO:0000313" key="14">
    <source>
        <dbReference type="EMBL" id="KAK9719513.1"/>
    </source>
</evidence>
<evidence type="ECO:0000256" key="10">
    <source>
        <dbReference type="ARBA" id="ARBA00031009"/>
    </source>
</evidence>
<evidence type="ECO:0000259" key="13">
    <source>
        <dbReference type="PROSITE" id="PS51134"/>
    </source>
</evidence>
<dbReference type="InterPro" id="IPR013763">
    <property type="entry name" value="Cyclin-like_dom"/>
</dbReference>
<dbReference type="PRINTS" id="PR00685">
    <property type="entry name" value="TIFACTORIIB"/>
</dbReference>
<keyword evidence="3" id="KW-0479">Metal-binding</keyword>
<dbReference type="InterPro" id="IPR000812">
    <property type="entry name" value="TFIIB"/>
</dbReference>
<dbReference type="Pfam" id="PF08271">
    <property type="entry name" value="Zn_Ribbon_TF"/>
    <property type="match status" value="1"/>
</dbReference>
<evidence type="ECO:0000256" key="4">
    <source>
        <dbReference type="ARBA" id="ARBA00022771"/>
    </source>
</evidence>
<dbReference type="Pfam" id="PF07741">
    <property type="entry name" value="BRF1"/>
    <property type="match status" value="1"/>
</dbReference>
<evidence type="ECO:0000256" key="5">
    <source>
        <dbReference type="ARBA" id="ARBA00022833"/>
    </source>
</evidence>
<evidence type="ECO:0000256" key="7">
    <source>
        <dbReference type="ARBA" id="ARBA00023159"/>
    </source>
</evidence>
<keyword evidence="15" id="KW-1185">Reference proteome</keyword>
<dbReference type="InterPro" id="IPR013137">
    <property type="entry name" value="Znf_TFIIB"/>
</dbReference>
<feature type="region of interest" description="Disordered" evidence="12">
    <location>
        <begin position="425"/>
        <end position="451"/>
    </location>
</feature>
<name>A0ABR2W4C9_9FUNG</name>
<dbReference type="Gene3D" id="1.20.5.650">
    <property type="entry name" value="Single helix bin"/>
    <property type="match status" value="1"/>
</dbReference>